<comment type="caution">
    <text evidence="2">The sequence shown here is derived from an EMBL/GenBank/DDBJ whole genome shotgun (WGS) entry which is preliminary data.</text>
</comment>
<sequence>GFRNEMRDAEKAQLETLLKILNILGGEIKVESAQDQDAGSDAVLSDTTRPQPQS</sequence>
<feature type="region of interest" description="Disordered" evidence="1">
    <location>
        <begin position="31"/>
        <end position="54"/>
    </location>
</feature>
<proteinExistence type="predicted"/>
<evidence type="ECO:0000256" key="1">
    <source>
        <dbReference type="SAM" id="MobiDB-lite"/>
    </source>
</evidence>
<feature type="non-terminal residue" evidence="2">
    <location>
        <position position="1"/>
    </location>
</feature>
<name>X1TZ04_9ZZZZ</name>
<evidence type="ECO:0000313" key="2">
    <source>
        <dbReference type="EMBL" id="GAJ10469.1"/>
    </source>
</evidence>
<dbReference type="AlphaFoldDB" id="X1TZ04"/>
<reference evidence="2" key="1">
    <citation type="journal article" date="2014" name="Front. Microbiol.">
        <title>High frequency of phylogenetically diverse reductive dehalogenase-homologous genes in deep subseafloor sedimentary metagenomes.</title>
        <authorList>
            <person name="Kawai M."/>
            <person name="Futagami T."/>
            <person name="Toyoda A."/>
            <person name="Takaki Y."/>
            <person name="Nishi S."/>
            <person name="Hori S."/>
            <person name="Arai W."/>
            <person name="Tsubouchi T."/>
            <person name="Morono Y."/>
            <person name="Uchiyama I."/>
            <person name="Ito T."/>
            <person name="Fujiyama A."/>
            <person name="Inagaki F."/>
            <person name="Takami H."/>
        </authorList>
    </citation>
    <scope>NUCLEOTIDE SEQUENCE</scope>
    <source>
        <strain evidence="2">Expedition CK06-06</strain>
    </source>
</reference>
<gene>
    <name evidence="2" type="ORF">S12H4_54464</name>
</gene>
<feature type="compositionally biased region" description="Polar residues" evidence="1">
    <location>
        <begin position="45"/>
        <end position="54"/>
    </location>
</feature>
<organism evidence="2">
    <name type="scientific">marine sediment metagenome</name>
    <dbReference type="NCBI Taxonomy" id="412755"/>
    <lineage>
        <taxon>unclassified sequences</taxon>
        <taxon>metagenomes</taxon>
        <taxon>ecological metagenomes</taxon>
    </lineage>
</organism>
<protein>
    <submittedName>
        <fullName evidence="2">Uncharacterized protein</fullName>
    </submittedName>
</protein>
<dbReference type="EMBL" id="BARW01034820">
    <property type="protein sequence ID" value="GAJ10469.1"/>
    <property type="molecule type" value="Genomic_DNA"/>
</dbReference>
<accession>X1TZ04</accession>